<evidence type="ECO:0000256" key="1">
    <source>
        <dbReference type="SAM" id="MobiDB-lite"/>
    </source>
</evidence>
<dbReference type="AlphaFoldDB" id="A0A5K0WF31"/>
<gene>
    <name evidence="2" type="ORF">NYM_LOCUS2723</name>
</gene>
<reference evidence="2" key="1">
    <citation type="submission" date="2019-09" db="EMBL/GenBank/DDBJ databases">
        <authorList>
            <person name="Zhang L."/>
        </authorList>
    </citation>
    <scope>NUCLEOTIDE SEQUENCE</scope>
</reference>
<sequence>MSDYSGMLSRTPSSTWGLIHPPF</sequence>
<proteinExistence type="predicted"/>
<dbReference type="EMBL" id="LR721774">
    <property type="protein sequence ID" value="VVV52023.1"/>
    <property type="molecule type" value="Genomic_DNA"/>
</dbReference>
<organism evidence="2">
    <name type="scientific">Nymphaea colorata</name>
    <name type="common">pocket water lily</name>
    <dbReference type="NCBI Taxonomy" id="210225"/>
    <lineage>
        <taxon>Eukaryota</taxon>
        <taxon>Viridiplantae</taxon>
        <taxon>Streptophyta</taxon>
        <taxon>Embryophyta</taxon>
        <taxon>Tracheophyta</taxon>
        <taxon>Spermatophyta</taxon>
        <taxon>Magnoliopsida</taxon>
        <taxon>Nymphaeales</taxon>
        <taxon>Nymphaeaceae</taxon>
        <taxon>Nymphaea</taxon>
    </lineage>
</organism>
<accession>A0A5K0WF31</accession>
<evidence type="ECO:0000313" key="2">
    <source>
        <dbReference type="EMBL" id="VVV52023.1"/>
    </source>
</evidence>
<name>A0A5K0WF31_9MAGN</name>
<feature type="region of interest" description="Disordered" evidence="1">
    <location>
        <begin position="1"/>
        <end position="23"/>
    </location>
</feature>
<protein>
    <submittedName>
        <fullName evidence="2">Uncharacterized protein</fullName>
    </submittedName>
</protein>